<organism evidence="1">
    <name type="scientific">Rhizophora mucronata</name>
    <name type="common">Asiatic mangrove</name>
    <dbReference type="NCBI Taxonomy" id="61149"/>
    <lineage>
        <taxon>Eukaryota</taxon>
        <taxon>Viridiplantae</taxon>
        <taxon>Streptophyta</taxon>
        <taxon>Embryophyta</taxon>
        <taxon>Tracheophyta</taxon>
        <taxon>Spermatophyta</taxon>
        <taxon>Magnoliopsida</taxon>
        <taxon>eudicotyledons</taxon>
        <taxon>Gunneridae</taxon>
        <taxon>Pentapetalae</taxon>
        <taxon>rosids</taxon>
        <taxon>fabids</taxon>
        <taxon>Malpighiales</taxon>
        <taxon>Rhizophoraceae</taxon>
        <taxon>Rhizophora</taxon>
    </lineage>
</organism>
<dbReference type="EMBL" id="GGEC01084175">
    <property type="protein sequence ID" value="MBX64659.1"/>
    <property type="molecule type" value="Transcribed_RNA"/>
</dbReference>
<accession>A0A2P2QCJ8</accession>
<name>A0A2P2QCJ8_RHIMU</name>
<protein>
    <submittedName>
        <fullName evidence="1">Uncharacterized protein</fullName>
    </submittedName>
</protein>
<sequence>MFYSCDCVLINVQDIKSVGNVLKAFIGSIFKLRYKLCYFCNLFSQIQRLIKYAGIICILCS</sequence>
<proteinExistence type="predicted"/>
<reference evidence="1" key="1">
    <citation type="submission" date="2018-02" db="EMBL/GenBank/DDBJ databases">
        <title>Rhizophora mucronata_Transcriptome.</title>
        <authorList>
            <person name="Meera S.P."/>
            <person name="Sreeshan A."/>
            <person name="Augustine A."/>
        </authorList>
    </citation>
    <scope>NUCLEOTIDE SEQUENCE</scope>
    <source>
        <tissue evidence="1">Leaf</tissue>
    </source>
</reference>
<evidence type="ECO:0000313" key="1">
    <source>
        <dbReference type="EMBL" id="MBX64659.1"/>
    </source>
</evidence>
<dbReference type="AlphaFoldDB" id="A0A2P2QCJ8"/>